<comment type="caution">
    <text evidence="1">The sequence shown here is derived from an EMBL/GenBank/DDBJ whole genome shotgun (WGS) entry which is preliminary data.</text>
</comment>
<evidence type="ECO:0000313" key="1">
    <source>
        <dbReference type="EMBL" id="PNG25698.1"/>
    </source>
</evidence>
<protein>
    <submittedName>
        <fullName evidence="1">Uncharacterized protein</fullName>
    </submittedName>
</protein>
<sequence length="209" mass="23320">MKFDWNRLEQALGRTLSSDQRAAVNAIATEYMLLEGAERTAPFKKDRDRWIDNLREIANTLESNLIQAPCHDRAARDGLAEVQIAFDKISLAAYGTTLPLEDVASFLKSAVAACDRNFDDRPAGFGDDAPVLKGIQEGRQWKELVRQLHGRFAAWQLPSNIRNDADTSGKNSPFVEFFSALQRDFPEDSRRHTQSVPALAKAMARALGT</sequence>
<proteinExistence type="predicted"/>
<dbReference type="Proteomes" id="UP000236286">
    <property type="component" value="Unassembled WGS sequence"/>
</dbReference>
<accession>A0A2J7TG10</accession>
<organism evidence="1 2">
    <name type="scientific">Methylocella silvestris</name>
    <dbReference type="NCBI Taxonomy" id="199596"/>
    <lineage>
        <taxon>Bacteria</taxon>
        <taxon>Pseudomonadati</taxon>
        <taxon>Pseudomonadota</taxon>
        <taxon>Alphaproteobacteria</taxon>
        <taxon>Hyphomicrobiales</taxon>
        <taxon>Beijerinckiaceae</taxon>
        <taxon>Methylocella</taxon>
    </lineage>
</organism>
<reference evidence="1 2" key="1">
    <citation type="submission" date="2017-10" db="EMBL/GenBank/DDBJ databases">
        <title>Genome announcement of Methylocella silvestris TVC from permafrost.</title>
        <authorList>
            <person name="Wang J."/>
            <person name="Geng K."/>
            <person name="Ul-Haque F."/>
            <person name="Crombie A.T."/>
            <person name="Street L.E."/>
            <person name="Wookey P.A."/>
            <person name="Murrell J.C."/>
            <person name="Pratscher J."/>
        </authorList>
    </citation>
    <scope>NUCLEOTIDE SEQUENCE [LARGE SCALE GENOMIC DNA]</scope>
    <source>
        <strain evidence="1 2">TVC</strain>
    </source>
</reference>
<name>A0A2J7TG10_METSI</name>
<dbReference type="AlphaFoldDB" id="A0A2J7TG10"/>
<gene>
    <name evidence="1" type="ORF">CR492_12325</name>
</gene>
<evidence type="ECO:0000313" key="2">
    <source>
        <dbReference type="Proteomes" id="UP000236286"/>
    </source>
</evidence>
<dbReference type="EMBL" id="PDZR01000013">
    <property type="protein sequence ID" value="PNG25698.1"/>
    <property type="molecule type" value="Genomic_DNA"/>
</dbReference>